<dbReference type="PANTHER" id="PTHR15231">
    <property type="entry name" value="PHOSPHATIDYLINOSITOL N-ACETYLGLUCOSAMINYLTRANSFERASE SUBUNIT H"/>
    <property type="match status" value="1"/>
</dbReference>
<keyword evidence="4" id="KW-0328">Glycosyltransferase</keyword>
<dbReference type="GO" id="GO:0006506">
    <property type="term" value="P:GPI anchor biosynthetic process"/>
    <property type="evidence" value="ECO:0007669"/>
    <property type="project" value="UniProtKB-UniPathway"/>
</dbReference>
<reference evidence="4 5" key="1">
    <citation type="journal article" date="2013" name="PLoS Genet.">
        <title>The genome and development-dependent transcriptomes of Pyronema confluens: a window into fungal evolution.</title>
        <authorList>
            <person name="Traeger S."/>
            <person name="Altegoer F."/>
            <person name="Freitag M."/>
            <person name="Gabaldon T."/>
            <person name="Kempken F."/>
            <person name="Kumar A."/>
            <person name="Marcet-Houben M."/>
            <person name="Poggeler S."/>
            <person name="Stajich J.E."/>
            <person name="Nowrousian M."/>
        </authorList>
    </citation>
    <scope>NUCLEOTIDE SEQUENCE [LARGE SCALE GENOMIC DNA]</scope>
    <source>
        <strain evidence="5">CBS 100304</strain>
        <tissue evidence="4">Vegetative mycelium</tissue>
    </source>
</reference>
<comment type="pathway">
    <text evidence="1">Glycolipid biosynthesis; glycosylphosphatidylinositol-anchor biosynthesis.</text>
</comment>
<sequence>MFTHPPTLQIRTPSPTTTEFIVTTRPPPSLSRTIVSVVVGSLRLVAFLTITTLLLSQHRLIPPWAALLQRDERLDPKWLYPISATVLWIIAQRSYTEESLLVIRSLGVQTSTTAGTLIGMGRKTRFIQTEKVRDVVINEGFYGMEVRFYLAVLVEGEAALSVVFPTLLPGRRICEQVWRGTRRCLYQGEKTKS</sequence>
<dbReference type="OrthoDB" id="6256716at2759"/>
<dbReference type="GO" id="GO:0000506">
    <property type="term" value="C:glycosylphosphatidylinositol-N-acetylglucosaminyltransferase (GPI-GnT) complex"/>
    <property type="evidence" value="ECO:0007669"/>
    <property type="project" value="InterPro"/>
</dbReference>
<dbReference type="eggNOG" id="KOG4551">
    <property type="taxonomic scope" value="Eukaryota"/>
</dbReference>
<dbReference type="GO" id="GO:0016757">
    <property type="term" value="F:glycosyltransferase activity"/>
    <property type="evidence" value="ECO:0007669"/>
    <property type="project" value="UniProtKB-KW"/>
</dbReference>
<dbReference type="AlphaFoldDB" id="U4L1G0"/>
<evidence type="ECO:0000256" key="1">
    <source>
        <dbReference type="ARBA" id="ARBA00004687"/>
    </source>
</evidence>
<dbReference type="STRING" id="1076935.U4L1G0"/>
<dbReference type="UniPathway" id="UPA00196"/>
<dbReference type="InterPro" id="IPR044215">
    <property type="entry name" value="PIG-H"/>
</dbReference>
<name>U4L1G0_PYROM</name>
<keyword evidence="5" id="KW-1185">Reference proteome</keyword>
<feature type="domain" description="Phosphatidylinositol N-acetylglucosaminyltransferase subunit H conserved" evidence="3">
    <location>
        <begin position="99"/>
        <end position="165"/>
    </location>
</feature>
<dbReference type="Pfam" id="PF10181">
    <property type="entry name" value="PIG-H"/>
    <property type="match status" value="1"/>
</dbReference>
<dbReference type="PANTHER" id="PTHR15231:SF1">
    <property type="entry name" value="PHOSPHATIDYLINOSITOL N-ACETYLGLUCOSAMINYLTRANSFERASE SUBUNIT H"/>
    <property type="match status" value="1"/>
</dbReference>
<accession>U4L1G0</accession>
<proteinExistence type="inferred from homology"/>
<comment type="similarity">
    <text evidence="2">Belongs to the PIGH family.</text>
</comment>
<dbReference type="InterPro" id="IPR019328">
    <property type="entry name" value="PIGH-H_dom"/>
</dbReference>
<dbReference type="OMA" id="PRLHIRH"/>
<evidence type="ECO:0000313" key="4">
    <source>
        <dbReference type="EMBL" id="CCX09687.1"/>
    </source>
</evidence>
<keyword evidence="4" id="KW-0808">Transferase</keyword>
<evidence type="ECO:0000259" key="3">
    <source>
        <dbReference type="Pfam" id="PF10181"/>
    </source>
</evidence>
<evidence type="ECO:0000313" key="5">
    <source>
        <dbReference type="Proteomes" id="UP000018144"/>
    </source>
</evidence>
<organism evidence="4 5">
    <name type="scientific">Pyronema omphalodes (strain CBS 100304)</name>
    <name type="common">Pyronema confluens</name>
    <dbReference type="NCBI Taxonomy" id="1076935"/>
    <lineage>
        <taxon>Eukaryota</taxon>
        <taxon>Fungi</taxon>
        <taxon>Dikarya</taxon>
        <taxon>Ascomycota</taxon>
        <taxon>Pezizomycotina</taxon>
        <taxon>Pezizomycetes</taxon>
        <taxon>Pezizales</taxon>
        <taxon>Pyronemataceae</taxon>
        <taxon>Pyronema</taxon>
    </lineage>
</organism>
<gene>
    <name evidence="4" type="ORF">PCON_09280</name>
</gene>
<protein>
    <submittedName>
        <fullName evidence="4">Similar to Phosphatidylinositol N-acetylglucosaminyltransferase subunit gpi15 acc. no. Q9Y7L7</fullName>
    </submittedName>
</protein>
<dbReference type="EMBL" id="HF935487">
    <property type="protein sequence ID" value="CCX09687.1"/>
    <property type="molecule type" value="Genomic_DNA"/>
</dbReference>
<evidence type="ECO:0000256" key="2">
    <source>
        <dbReference type="ARBA" id="ARBA00009610"/>
    </source>
</evidence>
<dbReference type="Proteomes" id="UP000018144">
    <property type="component" value="Unassembled WGS sequence"/>
</dbReference>